<dbReference type="RefSeq" id="WP_179669644.1">
    <property type="nucleotide sequence ID" value="NZ_JACCFP010000001.1"/>
</dbReference>
<feature type="transmembrane region" description="Helical" evidence="7">
    <location>
        <begin position="173"/>
        <end position="193"/>
    </location>
</feature>
<feature type="transmembrane region" description="Helical" evidence="7">
    <location>
        <begin position="441"/>
        <end position="461"/>
    </location>
</feature>
<dbReference type="InterPro" id="IPR050367">
    <property type="entry name" value="APC_superfamily"/>
</dbReference>
<keyword evidence="2" id="KW-1003">Cell membrane</keyword>
<comment type="subcellular location">
    <subcellularLocation>
        <location evidence="1">Cell membrane</location>
        <topology evidence="1">Multi-pass membrane protein</topology>
    </subcellularLocation>
</comment>
<comment type="caution">
    <text evidence="8">The sequence shown here is derived from an EMBL/GenBank/DDBJ whole genome shotgun (WGS) entry which is preliminary data.</text>
</comment>
<dbReference type="GO" id="GO:0022857">
    <property type="term" value="F:transmembrane transporter activity"/>
    <property type="evidence" value="ECO:0007669"/>
    <property type="project" value="InterPro"/>
</dbReference>
<proteinExistence type="predicted"/>
<accession>A0A853CA97</accession>
<dbReference type="PIRSF" id="PIRSF006060">
    <property type="entry name" value="AA_transporter"/>
    <property type="match status" value="1"/>
</dbReference>
<dbReference type="Pfam" id="PF13520">
    <property type="entry name" value="AA_permease_2"/>
    <property type="match status" value="1"/>
</dbReference>
<feature type="region of interest" description="Disordered" evidence="6">
    <location>
        <begin position="1"/>
        <end position="21"/>
    </location>
</feature>
<feature type="transmembrane region" description="Helical" evidence="7">
    <location>
        <begin position="303"/>
        <end position="328"/>
    </location>
</feature>
<evidence type="ECO:0000256" key="7">
    <source>
        <dbReference type="SAM" id="Phobius"/>
    </source>
</evidence>
<feature type="transmembrane region" description="Helical" evidence="7">
    <location>
        <begin position="246"/>
        <end position="265"/>
    </location>
</feature>
<feature type="transmembrane region" description="Helical" evidence="7">
    <location>
        <begin position="349"/>
        <end position="369"/>
    </location>
</feature>
<keyword evidence="3 7" id="KW-0812">Transmembrane</keyword>
<evidence type="ECO:0000313" key="9">
    <source>
        <dbReference type="Proteomes" id="UP000530424"/>
    </source>
</evidence>
<dbReference type="InterPro" id="IPR002293">
    <property type="entry name" value="AA/rel_permease1"/>
</dbReference>
<dbReference type="GO" id="GO:0005886">
    <property type="term" value="C:plasma membrane"/>
    <property type="evidence" value="ECO:0007669"/>
    <property type="project" value="UniProtKB-SubCell"/>
</dbReference>
<dbReference type="Gene3D" id="1.20.1740.10">
    <property type="entry name" value="Amino acid/polyamine transporter I"/>
    <property type="match status" value="1"/>
</dbReference>
<dbReference type="PANTHER" id="PTHR42770">
    <property type="entry name" value="AMINO ACID TRANSPORTER-RELATED"/>
    <property type="match status" value="1"/>
</dbReference>
<keyword evidence="5 7" id="KW-0472">Membrane</keyword>
<feature type="transmembrane region" description="Helical" evidence="7">
    <location>
        <begin position="375"/>
        <end position="401"/>
    </location>
</feature>
<feature type="compositionally biased region" description="Polar residues" evidence="6">
    <location>
        <begin position="1"/>
        <end position="11"/>
    </location>
</feature>
<keyword evidence="9" id="KW-1185">Reference proteome</keyword>
<evidence type="ECO:0000256" key="6">
    <source>
        <dbReference type="SAM" id="MobiDB-lite"/>
    </source>
</evidence>
<feature type="transmembrane region" description="Helical" evidence="7">
    <location>
        <begin position="148"/>
        <end position="166"/>
    </location>
</feature>
<evidence type="ECO:0000313" key="8">
    <source>
        <dbReference type="EMBL" id="NYJ03358.1"/>
    </source>
</evidence>
<evidence type="ECO:0000256" key="5">
    <source>
        <dbReference type="ARBA" id="ARBA00023136"/>
    </source>
</evidence>
<dbReference type="Proteomes" id="UP000530424">
    <property type="component" value="Unassembled WGS sequence"/>
</dbReference>
<feature type="transmembrane region" description="Helical" evidence="7">
    <location>
        <begin position="102"/>
        <end position="128"/>
    </location>
</feature>
<reference evidence="8 9" key="1">
    <citation type="submission" date="2020-07" db="EMBL/GenBank/DDBJ databases">
        <title>Sequencing the genomes of 1000 actinobacteria strains.</title>
        <authorList>
            <person name="Klenk H.-P."/>
        </authorList>
    </citation>
    <scope>NUCLEOTIDE SEQUENCE [LARGE SCALE GENOMIC DNA]</scope>
    <source>
        <strain evidence="8 9">DSM 103833</strain>
    </source>
</reference>
<feature type="transmembrane region" description="Helical" evidence="7">
    <location>
        <begin position="30"/>
        <end position="53"/>
    </location>
</feature>
<dbReference type="EMBL" id="JACCFP010000001">
    <property type="protein sequence ID" value="NYJ03358.1"/>
    <property type="molecule type" value="Genomic_DNA"/>
</dbReference>
<sequence length="469" mass="47884">MPTSIGPTSTREPGKSASGLETGQLGRLSLASLAIASYTPAVGMALAPVLFFSAGGVNAWPAAFLAMIAVIGVGLAVVAFARRYVGTGSLYSYVGEVFGAWSRVLMAATLLLGFVLQLAGTTAIVGIFTGSFLSARGMGSALDLGPQIVIYAIAILVSATVAYRGLDTSVRVAVLLTVVSLPLVLLITFASVGSTGLQLDSQLDLGSMSMSSTFLGLAGGIAFLVSFESCTALAAETKDPRRNVPIAVMSIPVLLGGLYLLATFLQTPGLAAASDALAAGASPTAALAEQSGLGSGVATATDVVLALAVFASLIGFVNYGSRFFLTLAQDGLLPRRITSIHPRHHSPSAAIVLLAVTGFAVLAAAFLLAGDLLTAYNSIAVSIVYAWVLPYLMITVGAVVLLVRERALAPLTILGAAVGFAGMGWLYVNGIVNPPAPPIDAMSWVVLVGIVVLVVLLGVAYQRRVRSDG</sequence>
<organism evidence="8 9">
    <name type="scientific">Nocardioides thalensis</name>
    <dbReference type="NCBI Taxonomy" id="1914755"/>
    <lineage>
        <taxon>Bacteria</taxon>
        <taxon>Bacillati</taxon>
        <taxon>Actinomycetota</taxon>
        <taxon>Actinomycetes</taxon>
        <taxon>Propionibacteriales</taxon>
        <taxon>Nocardioidaceae</taxon>
        <taxon>Nocardioides</taxon>
    </lineage>
</organism>
<evidence type="ECO:0000256" key="4">
    <source>
        <dbReference type="ARBA" id="ARBA00022989"/>
    </source>
</evidence>
<feature type="transmembrane region" description="Helical" evidence="7">
    <location>
        <begin position="213"/>
        <end position="234"/>
    </location>
</feature>
<name>A0A853CA97_9ACTN</name>
<evidence type="ECO:0000256" key="2">
    <source>
        <dbReference type="ARBA" id="ARBA00022475"/>
    </source>
</evidence>
<dbReference type="AlphaFoldDB" id="A0A853CA97"/>
<feature type="transmembrane region" description="Helical" evidence="7">
    <location>
        <begin position="408"/>
        <end position="429"/>
    </location>
</feature>
<gene>
    <name evidence="8" type="ORF">HNR19_004056</name>
</gene>
<feature type="transmembrane region" description="Helical" evidence="7">
    <location>
        <begin position="59"/>
        <end position="81"/>
    </location>
</feature>
<dbReference type="PANTHER" id="PTHR42770:SF7">
    <property type="entry name" value="MEMBRANE PROTEIN"/>
    <property type="match status" value="1"/>
</dbReference>
<evidence type="ECO:0000256" key="1">
    <source>
        <dbReference type="ARBA" id="ARBA00004651"/>
    </source>
</evidence>
<keyword evidence="4 7" id="KW-1133">Transmembrane helix</keyword>
<protein>
    <submittedName>
        <fullName evidence="8">Amino acid transporter</fullName>
    </submittedName>
</protein>
<evidence type="ECO:0000256" key="3">
    <source>
        <dbReference type="ARBA" id="ARBA00022692"/>
    </source>
</evidence>